<sequence length="283" mass="31769">MVTLCAVLVGLSYFTLALFFFLLNGLLLVTLSRNSEFNTSTYRIIMNLNVTCMMMLFVFMVGGVMTVAQTTFNYYLDKLLGSTIVAAWYAYLGIILTIAIDRLLVFVFQKPDKHSRITIIFLSYSWISGFTIFALSCFPGFGLSYDAGGSYYIWNYGIGYGSDAMAVAEPYYDGTMFGTVFLVYLVVVCYIAKACPHIFTISFLYQITFTCLTFWPPTSLLNEPGTDIVMNFGWLVECGMFASLTALINRRIGKKMMEVIVKNDKLFVSSIRTTMVSSVQTNA</sequence>
<feature type="transmembrane region" description="Helical" evidence="1">
    <location>
        <begin position="228"/>
        <end position="248"/>
    </location>
</feature>
<reference evidence="3" key="1">
    <citation type="submission" date="2016-11" db="UniProtKB">
        <authorList>
            <consortium name="WormBaseParasite"/>
        </authorList>
    </citation>
    <scope>IDENTIFICATION</scope>
</reference>
<dbReference type="WBParaSite" id="L893_g23804.t1">
    <property type="protein sequence ID" value="L893_g23804.t1"/>
    <property type="gene ID" value="L893_g23804"/>
</dbReference>
<feature type="transmembrane region" description="Helical" evidence="1">
    <location>
        <begin position="198"/>
        <end position="216"/>
    </location>
</feature>
<name>A0A1I7Z908_9BILA</name>
<feature type="transmembrane region" description="Helical" evidence="1">
    <location>
        <begin position="44"/>
        <end position="68"/>
    </location>
</feature>
<dbReference type="Gene3D" id="1.20.1070.10">
    <property type="entry name" value="Rhodopsin 7-helix transmembrane proteins"/>
    <property type="match status" value="1"/>
</dbReference>
<organism evidence="2 3">
    <name type="scientific">Steinernema glaseri</name>
    <dbReference type="NCBI Taxonomy" id="37863"/>
    <lineage>
        <taxon>Eukaryota</taxon>
        <taxon>Metazoa</taxon>
        <taxon>Ecdysozoa</taxon>
        <taxon>Nematoda</taxon>
        <taxon>Chromadorea</taxon>
        <taxon>Rhabditida</taxon>
        <taxon>Tylenchina</taxon>
        <taxon>Panagrolaimomorpha</taxon>
        <taxon>Strongyloidoidea</taxon>
        <taxon>Steinernematidae</taxon>
        <taxon>Steinernema</taxon>
    </lineage>
</organism>
<protein>
    <submittedName>
        <fullName evidence="3">7TM_GPCR_Srx domain-containing protein</fullName>
    </submittedName>
</protein>
<accession>A0A1I7Z908</accession>
<feature type="transmembrane region" description="Helical" evidence="1">
    <location>
        <begin position="120"/>
        <end position="141"/>
    </location>
</feature>
<dbReference type="SUPFAM" id="SSF81321">
    <property type="entry name" value="Family A G protein-coupled receptor-like"/>
    <property type="match status" value="1"/>
</dbReference>
<keyword evidence="1" id="KW-1133">Transmembrane helix</keyword>
<feature type="transmembrane region" description="Helical" evidence="1">
    <location>
        <begin position="6"/>
        <end position="32"/>
    </location>
</feature>
<dbReference type="AlphaFoldDB" id="A0A1I7Z908"/>
<evidence type="ECO:0000256" key="1">
    <source>
        <dbReference type="SAM" id="Phobius"/>
    </source>
</evidence>
<keyword evidence="1" id="KW-0472">Membrane</keyword>
<keyword evidence="2" id="KW-1185">Reference proteome</keyword>
<proteinExistence type="predicted"/>
<feature type="transmembrane region" description="Helical" evidence="1">
    <location>
        <begin position="171"/>
        <end position="191"/>
    </location>
</feature>
<keyword evidence="1" id="KW-0812">Transmembrane</keyword>
<feature type="transmembrane region" description="Helical" evidence="1">
    <location>
        <begin position="88"/>
        <end position="108"/>
    </location>
</feature>
<evidence type="ECO:0000313" key="2">
    <source>
        <dbReference type="Proteomes" id="UP000095287"/>
    </source>
</evidence>
<dbReference type="Proteomes" id="UP000095287">
    <property type="component" value="Unplaced"/>
</dbReference>
<evidence type="ECO:0000313" key="3">
    <source>
        <dbReference type="WBParaSite" id="L893_g23804.t1"/>
    </source>
</evidence>